<evidence type="ECO:0000313" key="3">
    <source>
        <dbReference type="Proteomes" id="UP000235777"/>
    </source>
</evidence>
<dbReference type="Pfam" id="PF08666">
    <property type="entry name" value="SAF"/>
    <property type="match status" value="1"/>
</dbReference>
<dbReference type="Pfam" id="PF16976">
    <property type="entry name" value="RcpC"/>
    <property type="match status" value="1"/>
</dbReference>
<dbReference type="Proteomes" id="UP000235777">
    <property type="component" value="Unassembled WGS sequence"/>
</dbReference>
<dbReference type="InterPro" id="IPR017592">
    <property type="entry name" value="Pilus_assmbl_Flp-typ_CpaB"/>
</dbReference>
<keyword evidence="3" id="KW-1185">Reference proteome</keyword>
<dbReference type="RefSeq" id="WP_018438706.1">
    <property type="nucleotide sequence ID" value="NZ_KB890164.1"/>
</dbReference>
<dbReference type="EMBL" id="PNYC01000002">
    <property type="protein sequence ID" value="PMS38088.1"/>
    <property type="molecule type" value="Genomic_DNA"/>
</dbReference>
<dbReference type="OrthoDB" id="8776995at2"/>
<dbReference type="CDD" id="cd11614">
    <property type="entry name" value="SAF_CpaB_FlgA_like"/>
    <property type="match status" value="1"/>
</dbReference>
<feature type="domain" description="SAF" evidence="1">
    <location>
        <begin position="47"/>
        <end position="107"/>
    </location>
</feature>
<name>A0A2N7X8M8_9BURK</name>
<dbReference type="SMART" id="SM00858">
    <property type="entry name" value="SAF"/>
    <property type="match status" value="1"/>
</dbReference>
<dbReference type="InterPro" id="IPR013974">
    <property type="entry name" value="SAF"/>
</dbReference>
<reference evidence="2 3" key="1">
    <citation type="submission" date="2018-01" db="EMBL/GenBank/DDBJ databases">
        <title>Whole genome analyses suggest that Burkholderia sensu lato contains two further novel genera in the rhizoxinica-symbiotica group Mycetohabitans gen. nov., and Trinickia gen. nov.: implications for the evolution of diazotrophy and nodulation in the Burkholderiaceae.</title>
        <authorList>
            <person name="Estrada-de los Santos P."/>
            <person name="Palmer M."/>
            <person name="Chavez-Ramirez B."/>
            <person name="Beukes C."/>
            <person name="Steenkamp E.T."/>
            <person name="Hirsch A.M."/>
            <person name="Manyaka P."/>
            <person name="Maluk M."/>
            <person name="Lafos M."/>
            <person name="Crook M."/>
            <person name="Gross E."/>
            <person name="Simon M.F."/>
            <person name="Bueno dos Reis Junior F."/>
            <person name="Poole P.S."/>
            <person name="Venter S.N."/>
            <person name="James E.K."/>
        </authorList>
    </citation>
    <scope>NUCLEOTIDE SEQUENCE [LARGE SCALE GENOMIC DNA]</scope>
    <source>
        <strain evidence="2 3">JPY 581</strain>
    </source>
</reference>
<sequence length="303" mass="31632">MVNVTKILAGVLIAAALVLALFAWTLSRRPVQPAPVARVAPTAQVTFPVVVAARRLPAGQPIGTDALRIERLPVRPSGTFAETDLLAKRVPLADIEPGTPLFEVQLSSGFAEQIEPGQRAVAVRVDDASAVGERVRPGNFVDVFLTLKRESGGGDAHSEITRSQARLLLSRVRVLAYGDALPGGGNPGERAVHSRTAVLAVPTAEVDRLALADSAGHLLLALRNPRDDEIADPKWFAHPGAALGARGRADPTPSSLAAAGITLSALSGSEGTRAAQPAVRHAGGADERQIEVIRGGRAETLAY</sequence>
<organism evidence="2 3">
    <name type="scientific">Trinickia symbiotica</name>
    <dbReference type="NCBI Taxonomy" id="863227"/>
    <lineage>
        <taxon>Bacteria</taxon>
        <taxon>Pseudomonadati</taxon>
        <taxon>Pseudomonadota</taxon>
        <taxon>Betaproteobacteria</taxon>
        <taxon>Burkholderiales</taxon>
        <taxon>Burkholderiaceae</taxon>
        <taxon>Trinickia</taxon>
    </lineage>
</organism>
<evidence type="ECO:0000313" key="2">
    <source>
        <dbReference type="EMBL" id="PMS38088.1"/>
    </source>
</evidence>
<dbReference type="STRING" id="863227.GCA_000373005_00209"/>
<evidence type="ECO:0000259" key="1">
    <source>
        <dbReference type="SMART" id="SM00858"/>
    </source>
</evidence>
<dbReference type="NCBIfam" id="TIGR03177">
    <property type="entry name" value="pilus_cpaB"/>
    <property type="match status" value="1"/>
</dbReference>
<dbReference type="AlphaFoldDB" id="A0A2N7X8M8"/>
<gene>
    <name evidence="2" type="primary">cpaB</name>
    <name evidence="2" type="ORF">C0Z20_04635</name>
</gene>
<dbReference type="InterPro" id="IPR031571">
    <property type="entry name" value="RcpC_dom"/>
</dbReference>
<protein>
    <submittedName>
        <fullName evidence="2">Flp pilus assembly protein CpaB</fullName>
    </submittedName>
</protein>
<accession>A0A2N7X8M8</accession>
<proteinExistence type="predicted"/>
<comment type="caution">
    <text evidence="2">The sequence shown here is derived from an EMBL/GenBank/DDBJ whole genome shotgun (WGS) entry which is preliminary data.</text>
</comment>